<evidence type="ECO:0000313" key="2">
    <source>
        <dbReference type="Proteomes" id="UP000477651"/>
    </source>
</evidence>
<dbReference type="EMBL" id="JAAGYR010000006">
    <property type="protein sequence ID" value="NEN75544.1"/>
    <property type="molecule type" value="Genomic_DNA"/>
</dbReference>
<organism evidence="1 2">
    <name type="scientific">Pelistega ratti</name>
    <dbReference type="NCBI Taxonomy" id="2652177"/>
    <lineage>
        <taxon>Bacteria</taxon>
        <taxon>Pseudomonadati</taxon>
        <taxon>Pseudomonadota</taxon>
        <taxon>Betaproteobacteria</taxon>
        <taxon>Burkholderiales</taxon>
        <taxon>Alcaligenaceae</taxon>
        <taxon>Pelistega</taxon>
    </lineage>
</organism>
<proteinExistence type="predicted"/>
<sequence length="157" mass="18412">MIFYHGSTVEVTQPNITFSRKNLDFGQGFYTIPIKQQAINWAMRFKRLGKNAVLNYYEFDETLFTQFHTKTFYSYSEQWLDFILANRIGITVETFDIILGGVANDRIFNTIELLTESLITKQEALGRLMYEENNQQICFLNQTILNQHLIFKGSEIL</sequence>
<dbReference type="AlphaFoldDB" id="A0A6L9Y6T3"/>
<dbReference type="InterPro" id="IPR025051">
    <property type="entry name" value="DUF3990"/>
</dbReference>
<gene>
    <name evidence="1" type="ORF">F9B74_04275</name>
</gene>
<protein>
    <submittedName>
        <fullName evidence="1">DUF3990 domain-containing protein</fullName>
    </submittedName>
</protein>
<keyword evidence="2" id="KW-1185">Reference proteome</keyword>
<dbReference type="RefSeq" id="WP_163764197.1">
    <property type="nucleotide sequence ID" value="NZ_JAAGYR010000006.1"/>
</dbReference>
<dbReference type="Proteomes" id="UP000477651">
    <property type="component" value="Unassembled WGS sequence"/>
</dbReference>
<dbReference type="Pfam" id="PF13151">
    <property type="entry name" value="DUF3990"/>
    <property type="match status" value="1"/>
</dbReference>
<comment type="caution">
    <text evidence="1">The sequence shown here is derived from an EMBL/GenBank/DDBJ whole genome shotgun (WGS) entry which is preliminary data.</text>
</comment>
<reference evidence="1 2" key="1">
    <citation type="submission" date="2020-02" db="EMBL/GenBank/DDBJ databases">
        <title>Pelistega sp. NLN82 were isolated from wild rodents of the Hainan Island.</title>
        <authorList>
            <person name="Niu N."/>
            <person name="Zhou J."/>
        </authorList>
    </citation>
    <scope>NUCLEOTIDE SEQUENCE [LARGE SCALE GENOMIC DNA]</scope>
    <source>
        <strain evidence="1 2">NLN82</strain>
    </source>
</reference>
<evidence type="ECO:0000313" key="1">
    <source>
        <dbReference type="EMBL" id="NEN75544.1"/>
    </source>
</evidence>
<name>A0A6L9Y6T3_9BURK</name>
<accession>A0A6L9Y6T3</accession>